<accession>A0A9P0ZIK8</accession>
<gene>
    <name evidence="1" type="ORF">CEURO_LOCUS15370</name>
</gene>
<sequence length="112" mass="12646">MNFVFCCQVLYSTRSGNIQLRRARPGVYCSVWCLLGSATSLGFRDILGRVNGSEPIIPTNVMTLFDQISNTKIIKISNTYQIENIQLIICIIVYCMMHTILRTCNGQCTKCI</sequence>
<evidence type="ECO:0000313" key="2">
    <source>
        <dbReference type="Proteomes" id="UP001152484"/>
    </source>
</evidence>
<comment type="caution">
    <text evidence="1">The sequence shown here is derived from an EMBL/GenBank/DDBJ whole genome shotgun (WGS) entry which is preliminary data.</text>
</comment>
<dbReference type="EMBL" id="CAMAPE010000038">
    <property type="protein sequence ID" value="CAH9101405.1"/>
    <property type="molecule type" value="Genomic_DNA"/>
</dbReference>
<dbReference type="AlphaFoldDB" id="A0A9P0ZIK8"/>
<evidence type="ECO:0000313" key="1">
    <source>
        <dbReference type="EMBL" id="CAH9101405.1"/>
    </source>
</evidence>
<protein>
    <submittedName>
        <fullName evidence="1">Uncharacterized protein</fullName>
    </submittedName>
</protein>
<name>A0A9P0ZIK8_CUSEU</name>
<keyword evidence="2" id="KW-1185">Reference proteome</keyword>
<dbReference type="Proteomes" id="UP001152484">
    <property type="component" value="Unassembled WGS sequence"/>
</dbReference>
<proteinExistence type="predicted"/>
<organism evidence="1 2">
    <name type="scientific">Cuscuta europaea</name>
    <name type="common">European dodder</name>
    <dbReference type="NCBI Taxonomy" id="41803"/>
    <lineage>
        <taxon>Eukaryota</taxon>
        <taxon>Viridiplantae</taxon>
        <taxon>Streptophyta</taxon>
        <taxon>Embryophyta</taxon>
        <taxon>Tracheophyta</taxon>
        <taxon>Spermatophyta</taxon>
        <taxon>Magnoliopsida</taxon>
        <taxon>eudicotyledons</taxon>
        <taxon>Gunneridae</taxon>
        <taxon>Pentapetalae</taxon>
        <taxon>asterids</taxon>
        <taxon>lamiids</taxon>
        <taxon>Solanales</taxon>
        <taxon>Convolvulaceae</taxon>
        <taxon>Cuscuteae</taxon>
        <taxon>Cuscuta</taxon>
        <taxon>Cuscuta subgen. Cuscuta</taxon>
    </lineage>
</organism>
<reference evidence="1" key="1">
    <citation type="submission" date="2022-07" db="EMBL/GenBank/DDBJ databases">
        <authorList>
            <person name="Macas J."/>
            <person name="Novak P."/>
            <person name="Neumann P."/>
        </authorList>
    </citation>
    <scope>NUCLEOTIDE SEQUENCE</scope>
</reference>